<evidence type="ECO:0000256" key="4">
    <source>
        <dbReference type="ARBA" id="ARBA00023239"/>
    </source>
</evidence>
<organism evidence="6 7">
    <name type="scientific">Halomonas stenophila</name>
    <dbReference type="NCBI Taxonomy" id="795312"/>
    <lineage>
        <taxon>Bacteria</taxon>
        <taxon>Pseudomonadati</taxon>
        <taxon>Pseudomonadota</taxon>
        <taxon>Gammaproteobacteria</taxon>
        <taxon>Oceanospirillales</taxon>
        <taxon>Halomonadaceae</taxon>
        <taxon>Halomonas</taxon>
    </lineage>
</organism>
<dbReference type="EC" id="4.1.2.21" evidence="6"/>
<comment type="pathway">
    <text evidence="1">Carbohydrate acid metabolism.</text>
</comment>
<dbReference type="PANTHER" id="PTHR30246">
    <property type="entry name" value="2-KETO-3-DEOXY-6-PHOSPHOGLUCONATE ALDOLASE"/>
    <property type="match status" value="1"/>
</dbReference>
<dbReference type="Gene3D" id="3.20.20.70">
    <property type="entry name" value="Aldolase class I"/>
    <property type="match status" value="1"/>
</dbReference>
<dbReference type="PROSITE" id="PS00160">
    <property type="entry name" value="ALDOLASE_KDPG_KHG_2"/>
    <property type="match status" value="1"/>
</dbReference>
<dbReference type="InterPro" id="IPR000887">
    <property type="entry name" value="Aldlse_KDPG_KHG"/>
</dbReference>
<name>A0A7W5ESV5_9GAMM</name>
<keyword evidence="5" id="KW-0119">Carbohydrate metabolism</keyword>
<dbReference type="Proteomes" id="UP000518892">
    <property type="component" value="Unassembled WGS sequence"/>
</dbReference>
<dbReference type="Pfam" id="PF01081">
    <property type="entry name" value="Aldolase"/>
    <property type="match status" value="1"/>
</dbReference>
<dbReference type="InterPro" id="IPR013785">
    <property type="entry name" value="Aldolase_TIM"/>
</dbReference>
<dbReference type="EMBL" id="JACHXR010000004">
    <property type="protein sequence ID" value="MBB3230882.1"/>
    <property type="molecule type" value="Genomic_DNA"/>
</dbReference>
<reference evidence="6 7" key="1">
    <citation type="submission" date="2020-08" db="EMBL/GenBank/DDBJ databases">
        <title>Genomic Encyclopedia of Type Strains, Phase III (KMG-III): the genomes of soil and plant-associated and newly described type strains.</title>
        <authorList>
            <person name="Whitman W."/>
        </authorList>
    </citation>
    <scope>NUCLEOTIDE SEQUENCE [LARGE SCALE GENOMIC DNA]</scope>
    <source>
        <strain evidence="6 7">CECT 7744</strain>
    </source>
</reference>
<comment type="caution">
    <text evidence="6">The sequence shown here is derived from an EMBL/GenBank/DDBJ whole genome shotgun (WGS) entry which is preliminary data.</text>
</comment>
<sequence length="204" mass="20803">MSLPLVAILRGVTPDEIIAIAEAVIGAGITRIEVPLNSPEPLESLRRLVAHCAGRGGEEILVGAGTVLTPEQVREVHAAGGRLIVSPNTNEAVIGESRRLEMVSLPGIVTPTEAFAALAAGASGLKLFPASQVGIANMKAMMAVLPAGTELYAVGGIGSDNFADWRAAGVHGAGLGTALYTPGLTAAEVGERARALVTAWQQAL</sequence>
<evidence type="ECO:0000313" key="7">
    <source>
        <dbReference type="Proteomes" id="UP000518892"/>
    </source>
</evidence>
<keyword evidence="4 6" id="KW-0456">Lyase</keyword>
<accession>A0A7W5ESV5</accession>
<proteinExistence type="inferred from homology"/>
<evidence type="ECO:0000256" key="5">
    <source>
        <dbReference type="ARBA" id="ARBA00023277"/>
    </source>
</evidence>
<dbReference type="InterPro" id="IPR031338">
    <property type="entry name" value="KDPG/KHG_AS_2"/>
</dbReference>
<comment type="similarity">
    <text evidence="2">Belongs to the KHG/KDPG aldolase family.</text>
</comment>
<protein>
    <submittedName>
        <fullName evidence="6">2-dehydro-3-deoxyphosphogalactonate aldolase</fullName>
        <ecNumber evidence="6">4.1.2.21</ecNumber>
    </submittedName>
</protein>
<evidence type="ECO:0000256" key="3">
    <source>
        <dbReference type="ARBA" id="ARBA00011233"/>
    </source>
</evidence>
<dbReference type="GO" id="GO:0008674">
    <property type="term" value="F:2-dehydro-3-deoxy-6-phosphogalactonate aldolase activity"/>
    <property type="evidence" value="ECO:0007669"/>
    <property type="project" value="UniProtKB-EC"/>
</dbReference>
<evidence type="ECO:0000256" key="1">
    <source>
        <dbReference type="ARBA" id="ARBA00004761"/>
    </source>
</evidence>
<evidence type="ECO:0000256" key="2">
    <source>
        <dbReference type="ARBA" id="ARBA00006906"/>
    </source>
</evidence>
<dbReference type="NCBIfam" id="NF006600">
    <property type="entry name" value="PRK09140.1"/>
    <property type="match status" value="1"/>
</dbReference>
<gene>
    <name evidence="6" type="ORF">FHR97_001734</name>
</gene>
<dbReference type="CDD" id="cd00452">
    <property type="entry name" value="KDPG_aldolase"/>
    <property type="match status" value="1"/>
</dbReference>
<evidence type="ECO:0000313" key="6">
    <source>
        <dbReference type="EMBL" id="MBB3230882.1"/>
    </source>
</evidence>
<dbReference type="SUPFAM" id="SSF51569">
    <property type="entry name" value="Aldolase"/>
    <property type="match status" value="1"/>
</dbReference>
<dbReference type="AlphaFoldDB" id="A0A7W5ESV5"/>
<comment type="subunit">
    <text evidence="3">Homotrimer.</text>
</comment>
<dbReference type="RefSeq" id="WP_183383386.1">
    <property type="nucleotide sequence ID" value="NZ_JACHXR010000004.1"/>
</dbReference>
<keyword evidence="7" id="KW-1185">Reference proteome</keyword>
<dbReference type="PANTHER" id="PTHR30246:SF1">
    <property type="entry name" value="2-DEHYDRO-3-DEOXY-6-PHOSPHOGALACTONATE ALDOLASE-RELATED"/>
    <property type="match status" value="1"/>
</dbReference>